<keyword evidence="3" id="KW-0436">Ligase</keyword>
<dbReference type="PROSITE" id="PS50975">
    <property type="entry name" value="ATP_GRASP"/>
    <property type="match status" value="1"/>
</dbReference>
<dbReference type="InterPro" id="IPR005481">
    <property type="entry name" value="BC-like_N"/>
</dbReference>
<organism evidence="10 11">
    <name type="scientific">Streptomyces heilongjiangensis</name>
    <dbReference type="NCBI Taxonomy" id="945052"/>
    <lineage>
        <taxon>Bacteria</taxon>
        <taxon>Bacillati</taxon>
        <taxon>Actinomycetota</taxon>
        <taxon>Actinomycetes</taxon>
        <taxon>Kitasatosporales</taxon>
        <taxon>Streptomycetaceae</taxon>
        <taxon>Streptomyces</taxon>
    </lineage>
</organism>
<evidence type="ECO:0000256" key="5">
    <source>
        <dbReference type="ARBA" id="ARBA00022840"/>
    </source>
</evidence>
<dbReference type="Pfam" id="PF02786">
    <property type="entry name" value="CPSase_L_D2"/>
    <property type="match status" value="1"/>
</dbReference>
<dbReference type="RefSeq" id="WP_272172239.1">
    <property type="nucleotide sequence ID" value="NZ_JAQOSL010000048.1"/>
</dbReference>
<gene>
    <name evidence="10" type="ORF">ACFQGO_22005</name>
</gene>
<dbReference type="InterPro" id="IPR016185">
    <property type="entry name" value="PreATP-grasp_dom_sf"/>
</dbReference>
<dbReference type="Pfam" id="PF00289">
    <property type="entry name" value="Biotin_carb_N"/>
    <property type="match status" value="1"/>
</dbReference>
<dbReference type="Pfam" id="PF02785">
    <property type="entry name" value="Biotin_carb_C"/>
    <property type="match status" value="1"/>
</dbReference>
<feature type="domain" description="ATP-grasp" evidence="8">
    <location>
        <begin position="126"/>
        <end position="323"/>
    </location>
</feature>
<evidence type="ECO:0000313" key="11">
    <source>
        <dbReference type="Proteomes" id="UP001596112"/>
    </source>
</evidence>
<protein>
    <recommendedName>
        <fullName evidence="2">biotin carboxylase</fullName>
        <ecNumber evidence="2">6.3.4.14</ecNumber>
    </recommendedName>
</protein>
<dbReference type="SUPFAM" id="SSF56059">
    <property type="entry name" value="Glutathione synthetase ATP-binding domain-like"/>
    <property type="match status" value="1"/>
</dbReference>
<dbReference type="InterPro" id="IPR011054">
    <property type="entry name" value="Rudment_hybrid_motif"/>
</dbReference>
<keyword evidence="5 7" id="KW-0067">ATP-binding</keyword>
<evidence type="ECO:0000313" key="10">
    <source>
        <dbReference type="EMBL" id="MFC5810143.1"/>
    </source>
</evidence>
<dbReference type="InterPro" id="IPR011764">
    <property type="entry name" value="Biotin_carboxylation_dom"/>
</dbReference>
<feature type="domain" description="Biotin carboxylation" evidence="9">
    <location>
        <begin position="7"/>
        <end position="452"/>
    </location>
</feature>
<dbReference type="InterPro" id="IPR011761">
    <property type="entry name" value="ATP-grasp"/>
</dbReference>
<dbReference type="SUPFAM" id="SSF52440">
    <property type="entry name" value="PreATP-grasp domain"/>
    <property type="match status" value="1"/>
</dbReference>
<accession>A0ABW1BBQ1</accession>
<sequence>MSTQTTPLTRVLVANRGEIAVRVVRACHDLGIEAVAVHSAPDADALHVREADGAALLGGPQAKESYLRIDRVVAAALEHGCQAVHPGYGFLAENPELARACAEAGLVFVGPAAEVMEAVGNKVRAREIAEQAAVPVIPGSGNLSSIDEVVAFAERVGYPVMLKAAAGGGGRGIRRADDEPTLRTSFPQAMREAEAAFGDGSVFLEKCVIDPRHVEVQIVADRLGNVVHLGERECSLQRRRQKLVEESPAPRLEPRVRDELCAAAVRLAKQVGYTSAGTVEFLVDPRSGEFYFIEVNARIQVEHGVSELVTGVDIIGEQLRVASGLPLSVTQDDVTFRGAAIELRVNAENPRQNFFPSPGQVTRLRWPGGPGIRVDSGLEEGDRIQPYYDSMIAKVLVTGRTRDEAVARARRALRELSVEGVHTTAELQRSILDWDTFTDGSFHTGSLDGFIASWTAS</sequence>
<keyword evidence="11" id="KW-1185">Reference proteome</keyword>
<evidence type="ECO:0000256" key="6">
    <source>
        <dbReference type="ARBA" id="ARBA00048600"/>
    </source>
</evidence>
<dbReference type="PANTHER" id="PTHR48095:SF2">
    <property type="entry name" value="BIOTIN CARBOXYLASE, CHLOROPLASTIC"/>
    <property type="match status" value="1"/>
</dbReference>
<evidence type="ECO:0000256" key="1">
    <source>
        <dbReference type="ARBA" id="ARBA00003761"/>
    </source>
</evidence>
<name>A0ABW1BBQ1_9ACTN</name>
<comment type="caution">
    <text evidence="10">The sequence shown here is derived from an EMBL/GenBank/DDBJ whole genome shotgun (WGS) entry which is preliminary data.</text>
</comment>
<keyword evidence="4 7" id="KW-0547">Nucleotide-binding</keyword>
<dbReference type="InterPro" id="IPR005479">
    <property type="entry name" value="CPAse_ATP-bd"/>
</dbReference>
<dbReference type="Gene3D" id="3.30.470.20">
    <property type="entry name" value="ATP-grasp fold, B domain"/>
    <property type="match status" value="1"/>
</dbReference>
<dbReference type="Proteomes" id="UP001596112">
    <property type="component" value="Unassembled WGS sequence"/>
</dbReference>
<dbReference type="EMBL" id="JBHSNZ010000015">
    <property type="protein sequence ID" value="MFC5810143.1"/>
    <property type="molecule type" value="Genomic_DNA"/>
</dbReference>
<evidence type="ECO:0000256" key="2">
    <source>
        <dbReference type="ARBA" id="ARBA00013263"/>
    </source>
</evidence>
<dbReference type="EC" id="6.3.4.14" evidence="2"/>
<evidence type="ECO:0000256" key="3">
    <source>
        <dbReference type="ARBA" id="ARBA00022598"/>
    </source>
</evidence>
<reference evidence="11" key="1">
    <citation type="journal article" date="2019" name="Int. J. Syst. Evol. Microbiol.">
        <title>The Global Catalogue of Microorganisms (GCM) 10K type strain sequencing project: providing services to taxonomists for standard genome sequencing and annotation.</title>
        <authorList>
            <consortium name="The Broad Institute Genomics Platform"/>
            <consortium name="The Broad Institute Genome Sequencing Center for Infectious Disease"/>
            <person name="Wu L."/>
            <person name="Ma J."/>
        </authorList>
    </citation>
    <scope>NUCLEOTIDE SEQUENCE [LARGE SCALE GENOMIC DNA]</scope>
    <source>
        <strain evidence="11">JCM 9918</strain>
    </source>
</reference>
<dbReference type="SMART" id="SM00878">
    <property type="entry name" value="Biotin_carb_C"/>
    <property type="match status" value="1"/>
</dbReference>
<evidence type="ECO:0000256" key="4">
    <source>
        <dbReference type="ARBA" id="ARBA00022741"/>
    </source>
</evidence>
<dbReference type="NCBIfam" id="NF006367">
    <property type="entry name" value="PRK08591.1"/>
    <property type="match status" value="1"/>
</dbReference>
<evidence type="ECO:0000256" key="7">
    <source>
        <dbReference type="PROSITE-ProRule" id="PRU00409"/>
    </source>
</evidence>
<dbReference type="PANTHER" id="PTHR48095">
    <property type="entry name" value="PYRUVATE CARBOXYLASE SUBUNIT A"/>
    <property type="match status" value="1"/>
</dbReference>
<dbReference type="PROSITE" id="PS50979">
    <property type="entry name" value="BC"/>
    <property type="match status" value="1"/>
</dbReference>
<dbReference type="PROSITE" id="PS00867">
    <property type="entry name" value="CPSASE_2"/>
    <property type="match status" value="1"/>
</dbReference>
<comment type="function">
    <text evidence="1">This protein is a component of the acetyl coenzyme A carboxylase complex; first, biotin carboxylase catalyzes the carboxylation of the carrier protein and then the transcarboxylase transfers the carboxyl group to form malonyl-CoA.</text>
</comment>
<comment type="catalytic activity">
    <reaction evidence="6">
        <text>N(6)-biotinyl-L-lysyl-[protein] + hydrogencarbonate + ATP = N(6)-carboxybiotinyl-L-lysyl-[protein] + ADP + phosphate + H(+)</text>
        <dbReference type="Rhea" id="RHEA:13501"/>
        <dbReference type="Rhea" id="RHEA-COMP:10505"/>
        <dbReference type="Rhea" id="RHEA-COMP:10506"/>
        <dbReference type="ChEBI" id="CHEBI:15378"/>
        <dbReference type="ChEBI" id="CHEBI:17544"/>
        <dbReference type="ChEBI" id="CHEBI:30616"/>
        <dbReference type="ChEBI" id="CHEBI:43474"/>
        <dbReference type="ChEBI" id="CHEBI:83144"/>
        <dbReference type="ChEBI" id="CHEBI:83145"/>
        <dbReference type="ChEBI" id="CHEBI:456216"/>
        <dbReference type="EC" id="6.3.4.14"/>
    </reaction>
</comment>
<dbReference type="InterPro" id="IPR051602">
    <property type="entry name" value="ACC_Biotin_Carboxylase"/>
</dbReference>
<dbReference type="InterPro" id="IPR005482">
    <property type="entry name" value="Biotin_COase_C"/>
</dbReference>
<evidence type="ECO:0000259" key="9">
    <source>
        <dbReference type="PROSITE" id="PS50979"/>
    </source>
</evidence>
<dbReference type="SUPFAM" id="SSF51246">
    <property type="entry name" value="Rudiment single hybrid motif"/>
    <property type="match status" value="1"/>
</dbReference>
<dbReference type="PROSITE" id="PS00866">
    <property type="entry name" value="CPSASE_1"/>
    <property type="match status" value="1"/>
</dbReference>
<proteinExistence type="predicted"/>
<evidence type="ECO:0000259" key="8">
    <source>
        <dbReference type="PROSITE" id="PS50975"/>
    </source>
</evidence>